<dbReference type="FunFam" id="1.25.40.10:FF:000073">
    <property type="entry name" value="Pentatricopeptide repeat-containing protein chloroplastic"/>
    <property type="match status" value="1"/>
</dbReference>
<evidence type="ECO:0000259" key="4">
    <source>
        <dbReference type="Pfam" id="PF14432"/>
    </source>
</evidence>
<dbReference type="EMBL" id="SDRB02004852">
    <property type="protein sequence ID" value="THG15248.1"/>
    <property type="molecule type" value="Genomic_DNA"/>
</dbReference>
<feature type="repeat" description="PPR" evidence="3">
    <location>
        <begin position="428"/>
        <end position="462"/>
    </location>
</feature>
<dbReference type="AlphaFoldDB" id="A0A4S4EFQ3"/>
<dbReference type="InterPro" id="IPR002885">
    <property type="entry name" value="PPR_rpt"/>
</dbReference>
<dbReference type="FunFam" id="1.25.40.10:FF:000031">
    <property type="entry name" value="Pentatricopeptide repeat-containing protein mitochondrial"/>
    <property type="match status" value="1"/>
</dbReference>
<evidence type="ECO:0000256" key="3">
    <source>
        <dbReference type="PROSITE-ProRule" id="PRU00708"/>
    </source>
</evidence>
<dbReference type="InterPro" id="IPR046848">
    <property type="entry name" value="E_motif"/>
</dbReference>
<reference evidence="5 6" key="1">
    <citation type="journal article" date="2018" name="Proc. Natl. Acad. Sci. U.S.A.">
        <title>Draft genome sequence of Camellia sinensis var. sinensis provides insights into the evolution of the tea genome and tea quality.</title>
        <authorList>
            <person name="Wei C."/>
            <person name="Yang H."/>
            <person name="Wang S."/>
            <person name="Zhao J."/>
            <person name="Liu C."/>
            <person name="Gao L."/>
            <person name="Xia E."/>
            <person name="Lu Y."/>
            <person name="Tai Y."/>
            <person name="She G."/>
            <person name="Sun J."/>
            <person name="Cao H."/>
            <person name="Tong W."/>
            <person name="Gao Q."/>
            <person name="Li Y."/>
            <person name="Deng W."/>
            <person name="Jiang X."/>
            <person name="Wang W."/>
            <person name="Chen Q."/>
            <person name="Zhang S."/>
            <person name="Li H."/>
            <person name="Wu J."/>
            <person name="Wang P."/>
            <person name="Li P."/>
            <person name="Shi C."/>
            <person name="Zheng F."/>
            <person name="Jian J."/>
            <person name="Huang B."/>
            <person name="Shan D."/>
            <person name="Shi M."/>
            <person name="Fang C."/>
            <person name="Yue Y."/>
            <person name="Li F."/>
            <person name="Li D."/>
            <person name="Wei S."/>
            <person name="Han B."/>
            <person name="Jiang C."/>
            <person name="Yin Y."/>
            <person name="Xia T."/>
            <person name="Zhang Z."/>
            <person name="Bennetzen J.L."/>
            <person name="Zhao S."/>
            <person name="Wan X."/>
        </authorList>
    </citation>
    <scope>NUCLEOTIDE SEQUENCE [LARGE SCALE GENOMIC DNA]</scope>
    <source>
        <strain evidence="6">cv. Shuchazao</strain>
        <tissue evidence="5">Leaf</tissue>
    </source>
</reference>
<feature type="repeat" description="PPR" evidence="3">
    <location>
        <begin position="326"/>
        <end position="360"/>
    </location>
</feature>
<feature type="repeat" description="PPR" evidence="3">
    <location>
        <begin position="225"/>
        <end position="259"/>
    </location>
</feature>
<dbReference type="Pfam" id="PF20430">
    <property type="entry name" value="Eplus_motif"/>
    <property type="match status" value="1"/>
</dbReference>
<comment type="caution">
    <text evidence="5">The sequence shown here is derived from an EMBL/GenBank/DDBJ whole genome shotgun (WGS) entry which is preliminary data.</text>
</comment>
<feature type="repeat" description="PPR" evidence="3">
    <location>
        <begin position="529"/>
        <end position="559"/>
    </location>
</feature>
<dbReference type="PANTHER" id="PTHR47926:SF482">
    <property type="entry name" value="PENTATRICOPEPTIDE REPEAT-CONTAINING PROTEIN CHLOROPLASTIC"/>
    <property type="match status" value="1"/>
</dbReference>
<name>A0A4S4EFQ3_CAMSN</name>
<dbReference type="GO" id="GO:0008270">
    <property type="term" value="F:zinc ion binding"/>
    <property type="evidence" value="ECO:0007669"/>
    <property type="project" value="InterPro"/>
</dbReference>
<dbReference type="FunFam" id="1.25.40.10:FF:000682">
    <property type="entry name" value="Pentatricopeptide repeat-containing protein At3g16610"/>
    <property type="match status" value="1"/>
</dbReference>
<dbReference type="Pfam" id="PF13041">
    <property type="entry name" value="PPR_2"/>
    <property type="match status" value="5"/>
</dbReference>
<dbReference type="PANTHER" id="PTHR47926">
    <property type="entry name" value="PENTATRICOPEPTIDE REPEAT-CONTAINING PROTEIN"/>
    <property type="match status" value="1"/>
</dbReference>
<dbReference type="GO" id="GO:0009451">
    <property type="term" value="P:RNA modification"/>
    <property type="evidence" value="ECO:0007669"/>
    <property type="project" value="InterPro"/>
</dbReference>
<dbReference type="Gene3D" id="1.25.40.10">
    <property type="entry name" value="Tetratricopeptide repeat domain"/>
    <property type="match status" value="6"/>
</dbReference>
<dbReference type="FunFam" id="1.25.40.10:FF:000366">
    <property type="entry name" value="Pentatricopeptide (PPR) repeat-containing protein"/>
    <property type="match status" value="1"/>
</dbReference>
<evidence type="ECO:0000313" key="6">
    <source>
        <dbReference type="Proteomes" id="UP000306102"/>
    </source>
</evidence>
<comment type="similarity">
    <text evidence="1">Belongs to the PPR family. PCMP-H subfamily.</text>
</comment>
<dbReference type="Pfam" id="PF20431">
    <property type="entry name" value="E_motif"/>
    <property type="match status" value="1"/>
</dbReference>
<accession>A0A4S4EFQ3</accession>
<feature type="domain" description="DYW" evidence="4">
    <location>
        <begin position="846"/>
        <end position="938"/>
    </location>
</feature>
<evidence type="ECO:0000256" key="1">
    <source>
        <dbReference type="ARBA" id="ARBA00006643"/>
    </source>
</evidence>
<evidence type="ECO:0000256" key="2">
    <source>
        <dbReference type="ARBA" id="ARBA00022737"/>
    </source>
</evidence>
<evidence type="ECO:0000313" key="5">
    <source>
        <dbReference type="EMBL" id="THG15248.1"/>
    </source>
</evidence>
<proteinExistence type="inferred from homology"/>
<feature type="repeat" description="PPR" evidence="3">
    <location>
        <begin position="631"/>
        <end position="665"/>
    </location>
</feature>
<dbReference type="InterPro" id="IPR011990">
    <property type="entry name" value="TPR-like_helical_dom_sf"/>
</dbReference>
<dbReference type="GO" id="GO:0003723">
    <property type="term" value="F:RNA binding"/>
    <property type="evidence" value="ECO:0007669"/>
    <property type="project" value="InterPro"/>
</dbReference>
<dbReference type="PROSITE" id="PS51375">
    <property type="entry name" value="PPR"/>
    <property type="match status" value="6"/>
</dbReference>
<gene>
    <name evidence="5" type="ORF">TEA_027032</name>
</gene>
<keyword evidence="6" id="KW-1185">Reference proteome</keyword>
<dbReference type="InterPro" id="IPR046849">
    <property type="entry name" value="E2_motif"/>
</dbReference>
<dbReference type="InterPro" id="IPR046960">
    <property type="entry name" value="PPR_At4g14850-like_plant"/>
</dbReference>
<dbReference type="NCBIfam" id="TIGR00756">
    <property type="entry name" value="PPR"/>
    <property type="match status" value="5"/>
</dbReference>
<sequence>MEAFASLNLQKLALLPNQTPTNDSKCWNSIIKHHTKLKDDHSILTTYTQMESQGILADPSTLPLVLKACGKLQAIERGKKIHNDIWNTNLIHDVRVQTALVDFYCKCGLIQDALYVFDGITDRDLVSWNAMISGYVGCSCYVEAIMLFAEMQRESLRPNSVTVVALLSACGELLELRFGKEIHGYCLRNRLFDCNAHVGTALVGFYSRFGVEISGNVFEMMVLRNVVSWNAMISGYFDAGDSWRALVFFVQMIMDGYKCDSITMLIVIQACSEVGSLKLGLQVHQLAIKYGFIEDLFIVNALLNMYSKNGCLASSLQLFESAPTKDIALWNSIMSMYVEIGFLEKVMSLFIRMRLEGIREDERTIAILLSSYVDLDNALSNVKSLHAHVIKRGKEMTTYLGNAFLSKYVELNCIQDAFKVFDDIGDSDVISWNTLISALARNGFRGQAWELFEQMQQSDIEPNSHTIISILAACDNESFLSIGRSIHGYVIKHNIEINPSLNTALTEMYMNCNKESTARNLFESCRDKDLISWNSFIASYIKNKQADKAFSLFHRMISEVEPNSVTIINILSSCTHTANLPQGRCLHAYTTRRESSLSFDLSLANAFLTMYARCGSIQYAEHIFKILPRRNAVSWNAMIDAYGMHGRGYDAMLAFSQMLEDGFKPNGITFVSALSACSHSGLVEKGLQLFHSMVQDFCITPELVHYGCVVDMLGRAGCLDEAREFINLMPIAPDASVWRALLSACRVYSEIKLAKTVFEKLIELEPTNAGNYVLLSNIYAAAGLWSVVRKLRVQVEEEGLKKPPGKSWIVVRSKIHCFTAGDKSHPQSDKIYAELSSLLFSIKKVGYVPDLNWVLHEEEDEEKTKRLFSHSEKLAIAFGLISVSGGTPILINKNLRVCGDCHEFGKYVSKLVGREIVLRDGSRFHHFVNGLCSCKDYW</sequence>
<protein>
    <recommendedName>
        <fullName evidence="4">DYW domain-containing protein</fullName>
    </recommendedName>
</protein>
<keyword evidence="2" id="KW-0677">Repeat</keyword>
<dbReference type="Pfam" id="PF14432">
    <property type="entry name" value="DYW_deaminase"/>
    <property type="match status" value="1"/>
</dbReference>
<feature type="repeat" description="PPR" evidence="3">
    <location>
        <begin position="124"/>
        <end position="158"/>
    </location>
</feature>
<dbReference type="Proteomes" id="UP000306102">
    <property type="component" value="Unassembled WGS sequence"/>
</dbReference>
<organism evidence="5 6">
    <name type="scientific">Camellia sinensis var. sinensis</name>
    <name type="common">China tea</name>
    <dbReference type="NCBI Taxonomy" id="542762"/>
    <lineage>
        <taxon>Eukaryota</taxon>
        <taxon>Viridiplantae</taxon>
        <taxon>Streptophyta</taxon>
        <taxon>Embryophyta</taxon>
        <taxon>Tracheophyta</taxon>
        <taxon>Spermatophyta</taxon>
        <taxon>Magnoliopsida</taxon>
        <taxon>eudicotyledons</taxon>
        <taxon>Gunneridae</taxon>
        <taxon>Pentapetalae</taxon>
        <taxon>asterids</taxon>
        <taxon>Ericales</taxon>
        <taxon>Theaceae</taxon>
        <taxon>Camellia</taxon>
    </lineage>
</organism>
<dbReference type="Pfam" id="PF01535">
    <property type="entry name" value="PPR"/>
    <property type="match status" value="4"/>
</dbReference>
<dbReference type="InterPro" id="IPR032867">
    <property type="entry name" value="DYW_dom"/>
</dbReference>